<keyword evidence="3" id="KW-0809">Transit peptide</keyword>
<dbReference type="SUPFAM" id="SSF50447">
    <property type="entry name" value="Translation proteins"/>
    <property type="match status" value="1"/>
</dbReference>
<dbReference type="eggNOG" id="KOG1075">
    <property type="taxonomic scope" value="Eukaryota"/>
</dbReference>
<keyword evidence="4 9" id="KW-0689">Ribosomal protein</keyword>
<comment type="similarity">
    <text evidence="2 9">Belongs to the universal ribosomal protein uL3 family.</text>
</comment>
<evidence type="ECO:0000256" key="10">
    <source>
        <dbReference type="SAM" id="MobiDB-lite"/>
    </source>
</evidence>
<dbReference type="FunFam" id="2.40.30.10:FF:000049">
    <property type="entry name" value="39S ribosomal protein L3, mitochondrial"/>
    <property type="match status" value="1"/>
</dbReference>
<evidence type="ECO:0000256" key="6">
    <source>
        <dbReference type="ARBA" id="ARBA00023274"/>
    </source>
</evidence>
<proteinExistence type="inferred from homology"/>
<evidence type="ECO:0000256" key="9">
    <source>
        <dbReference type="RuleBase" id="RU003905"/>
    </source>
</evidence>
<organism evidence="11">
    <name type="scientific">Amphimedon queenslandica</name>
    <name type="common">Sponge</name>
    <dbReference type="NCBI Taxonomy" id="400682"/>
    <lineage>
        <taxon>Eukaryota</taxon>
        <taxon>Metazoa</taxon>
        <taxon>Porifera</taxon>
        <taxon>Demospongiae</taxon>
        <taxon>Heteroscleromorpha</taxon>
        <taxon>Haplosclerida</taxon>
        <taxon>Niphatidae</taxon>
        <taxon>Amphimedon</taxon>
    </lineage>
</organism>
<evidence type="ECO:0000256" key="2">
    <source>
        <dbReference type="ARBA" id="ARBA00006540"/>
    </source>
</evidence>
<keyword evidence="6 9" id="KW-0687">Ribonucleoprotein</keyword>
<evidence type="ECO:0000256" key="4">
    <source>
        <dbReference type="ARBA" id="ARBA00022980"/>
    </source>
</evidence>
<name>A0A1X7VFL3_AMPQE</name>
<dbReference type="Gene3D" id="3.30.160.810">
    <property type="match status" value="1"/>
</dbReference>
<accession>A0A1X7VFL3</accession>
<dbReference type="AlphaFoldDB" id="A0A1X7VFL3"/>
<evidence type="ECO:0000256" key="1">
    <source>
        <dbReference type="ARBA" id="ARBA00004173"/>
    </source>
</evidence>
<dbReference type="Gene3D" id="2.40.30.10">
    <property type="entry name" value="Translation factors"/>
    <property type="match status" value="1"/>
</dbReference>
<dbReference type="GO" id="GO:0005762">
    <property type="term" value="C:mitochondrial large ribosomal subunit"/>
    <property type="evidence" value="ECO:0007669"/>
    <property type="project" value="TreeGrafter"/>
</dbReference>
<dbReference type="eggNOG" id="KOG3141">
    <property type="taxonomic scope" value="Eukaryota"/>
</dbReference>
<protein>
    <recommendedName>
        <fullName evidence="7">Large ribosomal subunit protein uL3m</fullName>
    </recommendedName>
    <alternativeName>
        <fullName evidence="8">39S ribosomal protein L3, mitochondrial</fullName>
    </alternativeName>
</protein>
<evidence type="ECO:0000256" key="5">
    <source>
        <dbReference type="ARBA" id="ARBA00023128"/>
    </source>
</evidence>
<dbReference type="PANTHER" id="PTHR11229">
    <property type="entry name" value="50S RIBOSOMAL PROTEIN L3"/>
    <property type="match status" value="1"/>
</dbReference>
<dbReference type="STRING" id="400682.A0A1X7VFL3"/>
<dbReference type="InterPro" id="IPR000597">
    <property type="entry name" value="Ribosomal_uL3"/>
</dbReference>
<comment type="subcellular location">
    <subcellularLocation>
        <location evidence="1">Mitochondrion</location>
    </subcellularLocation>
</comment>
<dbReference type="OrthoDB" id="274683at2759"/>
<evidence type="ECO:0000256" key="8">
    <source>
        <dbReference type="ARBA" id="ARBA00035396"/>
    </source>
</evidence>
<keyword evidence="5" id="KW-0496">Mitochondrion</keyword>
<dbReference type="PANTHER" id="PTHR11229:SF8">
    <property type="entry name" value="LARGE RIBOSOMAL SUBUNIT PROTEIN UL3M"/>
    <property type="match status" value="1"/>
</dbReference>
<dbReference type="InterPro" id="IPR019927">
    <property type="entry name" value="Ribosomal_uL3_bac/org-type"/>
</dbReference>
<dbReference type="GO" id="GO:0006412">
    <property type="term" value="P:translation"/>
    <property type="evidence" value="ECO:0007669"/>
    <property type="project" value="InterPro"/>
</dbReference>
<dbReference type="Pfam" id="PF00297">
    <property type="entry name" value="Ribosomal_L3"/>
    <property type="match status" value="1"/>
</dbReference>
<feature type="region of interest" description="Disordered" evidence="10">
    <location>
        <begin position="185"/>
        <end position="224"/>
    </location>
</feature>
<dbReference type="InterPro" id="IPR019926">
    <property type="entry name" value="Ribosomal_uL3_CS"/>
</dbReference>
<dbReference type="InterPro" id="IPR009000">
    <property type="entry name" value="Transl_B-barrel_sf"/>
</dbReference>
<evidence type="ECO:0000256" key="3">
    <source>
        <dbReference type="ARBA" id="ARBA00022946"/>
    </source>
</evidence>
<evidence type="ECO:0000313" key="11">
    <source>
        <dbReference type="EnsemblMetazoa" id="Aqu2.1.38302_001"/>
    </source>
</evidence>
<dbReference type="GO" id="GO:0003735">
    <property type="term" value="F:structural constituent of ribosome"/>
    <property type="evidence" value="ECO:0007669"/>
    <property type="project" value="InterPro"/>
</dbReference>
<reference evidence="11" key="1">
    <citation type="submission" date="2017-05" db="UniProtKB">
        <authorList>
            <consortium name="EnsemblMetazoa"/>
        </authorList>
    </citation>
    <scope>IDENTIFICATION</scope>
</reference>
<dbReference type="NCBIfam" id="TIGR03625">
    <property type="entry name" value="L3_bact"/>
    <property type="match status" value="1"/>
</dbReference>
<dbReference type="PROSITE" id="PS00474">
    <property type="entry name" value="RIBOSOMAL_L3"/>
    <property type="match status" value="1"/>
</dbReference>
<dbReference type="EnsemblMetazoa" id="Aqu2.1.38302_001">
    <property type="protein sequence ID" value="Aqu2.1.38302_001"/>
    <property type="gene ID" value="Aqu2.1.38302"/>
</dbReference>
<dbReference type="InParanoid" id="A0A1X7VFL3"/>
<evidence type="ECO:0000256" key="7">
    <source>
        <dbReference type="ARBA" id="ARBA00035209"/>
    </source>
</evidence>
<sequence>MILFLSPSISVSQFGFLKEKSTQQLLLLSVSFISTDTAYLDLQKAFDTVPHELLLHKLQSLGVSGLLYTWLSDYLPNKTQGISVKCTLSSSLDILSEVPLDDTKCTLSCKPTFISNHDLQVSHLVRGHFTKAGVAPKKVLQEFRVTKDALLTVGTKLSASHFIAGQHVDVSGITKGKGFQGVMKRHGMKGQPSSHGVSKTHRKMGATGGGGDPGRIWPGKKMPGRMGGTKVTTLNLKVYRINHHYNVLFVKGCVPGAINSIIRVSDAKRLAHKDCPFPTNFEDTFKLSEETYWEYLQPIHSELYLNN</sequence>